<dbReference type="Gene3D" id="2.60.40.10">
    <property type="entry name" value="Immunoglobulins"/>
    <property type="match status" value="1"/>
</dbReference>
<dbReference type="Proteomes" id="UP001174136">
    <property type="component" value="Unassembled WGS sequence"/>
</dbReference>
<feature type="region of interest" description="Disordered" evidence="1">
    <location>
        <begin position="360"/>
        <end position="382"/>
    </location>
</feature>
<dbReference type="Pfam" id="PF07686">
    <property type="entry name" value="V-set"/>
    <property type="match status" value="1"/>
</dbReference>
<accession>A0AA47MBD6</accession>
<dbReference type="PANTHER" id="PTHR47118:SF1">
    <property type="entry name" value="CYTOTOXIC AND REGULATORY T-CELL MOLECULE"/>
    <property type="match status" value="1"/>
</dbReference>
<keyword evidence="5" id="KW-1185">Reference proteome</keyword>
<dbReference type="InterPro" id="IPR013106">
    <property type="entry name" value="Ig_V-set"/>
</dbReference>
<comment type="caution">
    <text evidence="4">The sequence shown here is derived from an EMBL/GenBank/DDBJ whole genome shotgun (WGS) entry which is preliminary data.</text>
</comment>
<evidence type="ECO:0000313" key="5">
    <source>
        <dbReference type="Proteomes" id="UP001174136"/>
    </source>
</evidence>
<dbReference type="GO" id="GO:0008037">
    <property type="term" value="P:cell recognition"/>
    <property type="evidence" value="ECO:0007669"/>
    <property type="project" value="TreeGrafter"/>
</dbReference>
<keyword evidence="2" id="KW-0472">Membrane</keyword>
<dbReference type="InterPro" id="IPR007110">
    <property type="entry name" value="Ig-like_dom"/>
</dbReference>
<evidence type="ECO:0000256" key="1">
    <source>
        <dbReference type="SAM" id="MobiDB-lite"/>
    </source>
</evidence>
<organism evidence="4 5">
    <name type="scientific">Merluccius polli</name>
    <name type="common">Benguela hake</name>
    <name type="synonym">Merluccius cadenati</name>
    <dbReference type="NCBI Taxonomy" id="89951"/>
    <lineage>
        <taxon>Eukaryota</taxon>
        <taxon>Metazoa</taxon>
        <taxon>Chordata</taxon>
        <taxon>Craniata</taxon>
        <taxon>Vertebrata</taxon>
        <taxon>Euteleostomi</taxon>
        <taxon>Actinopterygii</taxon>
        <taxon>Neopterygii</taxon>
        <taxon>Teleostei</taxon>
        <taxon>Neoteleostei</taxon>
        <taxon>Acanthomorphata</taxon>
        <taxon>Zeiogadaria</taxon>
        <taxon>Gadariae</taxon>
        <taxon>Gadiformes</taxon>
        <taxon>Gadoidei</taxon>
        <taxon>Merlucciidae</taxon>
        <taxon>Merluccius</taxon>
    </lineage>
</organism>
<proteinExistence type="predicted"/>
<dbReference type="GO" id="GO:0002355">
    <property type="term" value="P:detection of tumor cell"/>
    <property type="evidence" value="ECO:0007669"/>
    <property type="project" value="TreeGrafter"/>
</dbReference>
<dbReference type="GO" id="GO:0005886">
    <property type="term" value="C:plasma membrane"/>
    <property type="evidence" value="ECO:0007669"/>
    <property type="project" value="TreeGrafter"/>
</dbReference>
<evidence type="ECO:0000256" key="2">
    <source>
        <dbReference type="SAM" id="Phobius"/>
    </source>
</evidence>
<dbReference type="InterPro" id="IPR036179">
    <property type="entry name" value="Ig-like_dom_sf"/>
</dbReference>
<dbReference type="PANTHER" id="PTHR47118">
    <property type="entry name" value="CYTOTOXIC AND REGULATORY T-CELL MOLECULE"/>
    <property type="match status" value="1"/>
</dbReference>
<evidence type="ECO:0000259" key="3">
    <source>
        <dbReference type="PROSITE" id="PS50835"/>
    </source>
</evidence>
<feature type="transmembrane region" description="Helical" evidence="2">
    <location>
        <begin position="328"/>
        <end position="349"/>
    </location>
</feature>
<gene>
    <name evidence="4" type="primary">CRTAM_1</name>
    <name evidence="4" type="ORF">N1851_026772</name>
</gene>
<dbReference type="InterPro" id="IPR013783">
    <property type="entry name" value="Ig-like_fold"/>
</dbReference>
<protein>
    <submittedName>
        <fullName evidence="4">Cytotoxic and regulatory T-cell molecule</fullName>
    </submittedName>
</protein>
<feature type="domain" description="Ig-like" evidence="3">
    <location>
        <begin position="30"/>
        <end position="113"/>
    </location>
</feature>
<feature type="region of interest" description="Disordered" evidence="1">
    <location>
        <begin position="425"/>
        <end position="450"/>
    </location>
</feature>
<feature type="compositionally biased region" description="Polar residues" evidence="1">
    <location>
        <begin position="291"/>
        <end position="306"/>
    </location>
</feature>
<dbReference type="SUPFAM" id="SSF48726">
    <property type="entry name" value="Immunoglobulin"/>
    <property type="match status" value="1"/>
</dbReference>
<dbReference type="InterPro" id="IPR003599">
    <property type="entry name" value="Ig_sub"/>
</dbReference>
<sequence>MKTTLQLNVLQLNVLQLSVPLQLSVLLLLPHSVLAGWSNVTVFSGATLTLSCPLVAAHSVSAEWTNPQGAIMFFNRQQGFKDKRYSIEKLSSTKFTVSVSDVSFQDGGNYKCTQYLPEVRERTVAVTVVALHQHTHEGRMKKHRSDSQLSILVFKPEVICCVVRHPDLHTEPLEDCKTVRPTANRSPWTIPTRSPDPQRLPEPRGSPAPLRGTTEVPASSTVSPTGRRPDATTTKSRQTTRSPADQSQEPTDSWRGTTNETRQETAASTGLYPNTSATHVAVTEVTDGNMTLETSHNSTEGNSTQRNLEEKEKREHGHRSGRQTSSPLMILLVTCLIVALSVVLLFLAIKLRRAHIHWKRENEDSDPSRESNASKSSDEERRWPGQKCRGIFNISYFTKYVSEEPPVITAPASAAAAAPADPYVPPADAWTRHAGPYDDEVPAPPKETEL</sequence>
<reference evidence="4" key="1">
    <citation type="journal article" date="2023" name="Front. Mar. Sci.">
        <title>A new Merluccius polli reference genome to investigate the effects of global change in West African waters.</title>
        <authorList>
            <person name="Mateo J.L."/>
            <person name="Blanco-Fernandez C."/>
            <person name="Garcia-Vazquez E."/>
            <person name="Machado-Schiaffino G."/>
        </authorList>
    </citation>
    <scope>NUCLEOTIDE SEQUENCE</scope>
    <source>
        <strain evidence="4">C29</strain>
        <tissue evidence="4">Fin</tissue>
    </source>
</reference>
<keyword evidence="2" id="KW-1133">Transmembrane helix</keyword>
<feature type="compositionally biased region" description="Polar residues" evidence="1">
    <location>
        <begin position="231"/>
        <end position="277"/>
    </location>
</feature>
<evidence type="ECO:0000313" key="4">
    <source>
        <dbReference type="EMBL" id="KAK0137035.1"/>
    </source>
</evidence>
<dbReference type="SMART" id="SM00409">
    <property type="entry name" value="IG"/>
    <property type="match status" value="1"/>
</dbReference>
<dbReference type="GO" id="GO:0002860">
    <property type="term" value="P:positive regulation of natural killer cell mediated cytotoxicity directed against tumor cell target"/>
    <property type="evidence" value="ECO:0007669"/>
    <property type="project" value="TreeGrafter"/>
</dbReference>
<dbReference type="PROSITE" id="PS50835">
    <property type="entry name" value="IG_LIKE"/>
    <property type="match status" value="1"/>
</dbReference>
<name>A0AA47MBD6_MERPO</name>
<dbReference type="AlphaFoldDB" id="A0AA47MBD6"/>
<dbReference type="GO" id="GO:0005102">
    <property type="term" value="F:signaling receptor binding"/>
    <property type="evidence" value="ECO:0007669"/>
    <property type="project" value="TreeGrafter"/>
</dbReference>
<feature type="compositionally biased region" description="Basic and acidic residues" evidence="1">
    <location>
        <begin position="360"/>
        <end position="369"/>
    </location>
</feature>
<dbReference type="EMBL" id="JAOPHQ010005031">
    <property type="protein sequence ID" value="KAK0137035.1"/>
    <property type="molecule type" value="Genomic_DNA"/>
</dbReference>
<feature type="region of interest" description="Disordered" evidence="1">
    <location>
        <begin position="291"/>
        <end position="323"/>
    </location>
</feature>
<dbReference type="InterPro" id="IPR053096">
    <property type="entry name" value="CRTAM"/>
</dbReference>
<feature type="compositionally biased region" description="Polar residues" evidence="1">
    <location>
        <begin position="181"/>
        <end position="192"/>
    </location>
</feature>
<feature type="region of interest" description="Disordered" evidence="1">
    <location>
        <begin position="179"/>
        <end position="277"/>
    </location>
</feature>
<keyword evidence="2" id="KW-0812">Transmembrane</keyword>